<organism evidence="4 5">
    <name type="scientific">Microdochium bolleyi</name>
    <dbReference type="NCBI Taxonomy" id="196109"/>
    <lineage>
        <taxon>Eukaryota</taxon>
        <taxon>Fungi</taxon>
        <taxon>Dikarya</taxon>
        <taxon>Ascomycota</taxon>
        <taxon>Pezizomycotina</taxon>
        <taxon>Sordariomycetes</taxon>
        <taxon>Xylariomycetidae</taxon>
        <taxon>Xylariales</taxon>
        <taxon>Microdochiaceae</taxon>
        <taxon>Microdochium</taxon>
    </lineage>
</organism>
<evidence type="ECO:0000256" key="3">
    <source>
        <dbReference type="PROSITE-ProRule" id="PRU00023"/>
    </source>
</evidence>
<feature type="non-terminal residue" evidence="4">
    <location>
        <position position="320"/>
    </location>
</feature>
<name>A0A136JKB3_9PEZI</name>
<keyword evidence="5" id="KW-1185">Reference proteome</keyword>
<dbReference type="STRING" id="196109.A0A136JKB3"/>
<dbReference type="OrthoDB" id="4772757at2759"/>
<dbReference type="InterPro" id="IPR002110">
    <property type="entry name" value="Ankyrin_rpt"/>
</dbReference>
<evidence type="ECO:0000256" key="2">
    <source>
        <dbReference type="ARBA" id="ARBA00023043"/>
    </source>
</evidence>
<dbReference type="Pfam" id="PF12796">
    <property type="entry name" value="Ank_2"/>
    <property type="match status" value="1"/>
</dbReference>
<dbReference type="InterPro" id="IPR036770">
    <property type="entry name" value="Ankyrin_rpt-contain_sf"/>
</dbReference>
<keyword evidence="1" id="KW-0677">Repeat</keyword>
<dbReference type="SUPFAM" id="SSF48403">
    <property type="entry name" value="Ankyrin repeat"/>
    <property type="match status" value="1"/>
</dbReference>
<accession>A0A136JKB3</accession>
<dbReference type="Gene3D" id="1.25.40.20">
    <property type="entry name" value="Ankyrin repeat-containing domain"/>
    <property type="match status" value="1"/>
</dbReference>
<proteinExistence type="predicted"/>
<dbReference type="InParanoid" id="A0A136JKB3"/>
<dbReference type="PANTHER" id="PTHR24198">
    <property type="entry name" value="ANKYRIN REPEAT AND PROTEIN KINASE DOMAIN-CONTAINING PROTEIN"/>
    <property type="match status" value="1"/>
</dbReference>
<evidence type="ECO:0000313" key="5">
    <source>
        <dbReference type="Proteomes" id="UP000070501"/>
    </source>
</evidence>
<evidence type="ECO:0000256" key="1">
    <source>
        <dbReference type="ARBA" id="ARBA00022737"/>
    </source>
</evidence>
<gene>
    <name evidence="4" type="ORF">Micbo1qcDRAFT_156511</name>
</gene>
<dbReference type="AlphaFoldDB" id="A0A136JKB3"/>
<feature type="repeat" description="ANK" evidence="3">
    <location>
        <begin position="96"/>
        <end position="128"/>
    </location>
</feature>
<dbReference type="SMART" id="SM00248">
    <property type="entry name" value="ANK"/>
    <property type="match status" value="4"/>
</dbReference>
<keyword evidence="2 3" id="KW-0040">ANK repeat</keyword>
<protein>
    <submittedName>
        <fullName evidence="4">Ankyrin repeat-containing domain protein</fullName>
    </submittedName>
</protein>
<reference evidence="5" key="1">
    <citation type="submission" date="2016-02" db="EMBL/GenBank/DDBJ databases">
        <title>Draft genome sequence of Microdochium bolleyi, a fungal endophyte of beachgrass.</title>
        <authorList>
            <consortium name="DOE Joint Genome Institute"/>
            <person name="David A.S."/>
            <person name="May G."/>
            <person name="Haridas S."/>
            <person name="Lim J."/>
            <person name="Wang M."/>
            <person name="Labutti K."/>
            <person name="Lipzen A."/>
            <person name="Barry K."/>
            <person name="Grigoriev I.V."/>
        </authorList>
    </citation>
    <scope>NUCLEOTIDE SEQUENCE [LARGE SCALE GENOMIC DNA]</scope>
    <source>
        <strain evidence="5">J235TASD1</strain>
    </source>
</reference>
<evidence type="ECO:0000313" key="4">
    <source>
        <dbReference type="EMBL" id="KXJ97583.1"/>
    </source>
</evidence>
<sequence length="320" mass="35931">MHRDVLKSLIAADDVENAAALLRKHSDKVQLTKEMFEEAYIWGETSRKHHNAYAEYVCKDKAQQLVMLLLQHASARSLMRRRRRHISGYAQREAAIDESLLLYASGRGHDDIIQRLIEIGVDIDVRSNVYLGIRSRFKVFETFAMPARKPLRTMTALECAAAAGHLNAVAILISNGAKLFYEYETLPTSMVLAVAQGHLKVVQFLMQRDEKVKYVDAESHLRLVKLAVQNGRCETTKFLLEHRIQVLGHARGMAASKDALQSHRSPSIVVLAMMSGCPDMLEIILSSGFHDGIGVREDLVTALEYAALMPNASFVYTLLR</sequence>
<dbReference type="Proteomes" id="UP000070501">
    <property type="component" value="Unassembled WGS sequence"/>
</dbReference>
<dbReference type="EMBL" id="KQ964245">
    <property type="protein sequence ID" value="KXJ97583.1"/>
    <property type="molecule type" value="Genomic_DNA"/>
</dbReference>
<dbReference type="PANTHER" id="PTHR24198:SF165">
    <property type="entry name" value="ANKYRIN REPEAT-CONTAINING PROTEIN-RELATED"/>
    <property type="match status" value="1"/>
</dbReference>
<dbReference type="PROSITE" id="PS50088">
    <property type="entry name" value="ANK_REPEAT"/>
    <property type="match status" value="1"/>
</dbReference>